<dbReference type="OrthoDB" id="3174087at2"/>
<comment type="caution">
    <text evidence="2">The sequence shown here is derived from an EMBL/GenBank/DDBJ whole genome shotgun (WGS) entry which is preliminary data.</text>
</comment>
<evidence type="ECO:0000313" key="2">
    <source>
        <dbReference type="EMBL" id="RBO94443.1"/>
    </source>
</evidence>
<reference evidence="2 3" key="1">
    <citation type="submission" date="2018-06" db="EMBL/GenBank/DDBJ databases">
        <title>Genomic Encyclopedia of Type Strains, Phase IV (KMG-IV): sequencing the most valuable type-strain genomes for metagenomic binning, comparative biology and taxonomic classification.</title>
        <authorList>
            <person name="Goeker M."/>
        </authorList>
    </citation>
    <scope>NUCLEOTIDE SEQUENCE [LARGE SCALE GENOMIC DNA]</scope>
    <source>
        <strain evidence="2 3">DSM 44599</strain>
    </source>
</reference>
<dbReference type="SUPFAM" id="SSF51735">
    <property type="entry name" value="NAD(P)-binding Rossmann-fold domains"/>
    <property type="match status" value="1"/>
</dbReference>
<organism evidence="2 3">
    <name type="scientific">Nocardia puris</name>
    <dbReference type="NCBI Taxonomy" id="208602"/>
    <lineage>
        <taxon>Bacteria</taxon>
        <taxon>Bacillati</taxon>
        <taxon>Actinomycetota</taxon>
        <taxon>Actinomycetes</taxon>
        <taxon>Mycobacteriales</taxon>
        <taxon>Nocardiaceae</taxon>
        <taxon>Nocardia</taxon>
    </lineage>
</organism>
<dbReference type="GO" id="GO:0006694">
    <property type="term" value="P:steroid biosynthetic process"/>
    <property type="evidence" value="ECO:0007669"/>
    <property type="project" value="InterPro"/>
</dbReference>
<sequence length="347" mass="37100">MKILVTGASGFLGGAIVRRLVADGDHDVRILVRRTSKLDDLGAVRERVEIVYGDLTDAASLVAAAGGVDAVVHSAARVDERGTRAQFVAENVTATQRLLDAAKRGGASRFVFISSPSAMMDYHGGDQLDVDESIPYPARYLNLYSETKAAAEREVLAANAPGFTTCALRPRAIWGAGDRSGPIVRLLGRTAEGKLPDLSYGGAVYASLCHVENIAEATVLALSSDAVGGKPYFVADAEKTDVWGFLGEVAAGLGYAPPTRQPNRRVLNAVVAAIETVWRIPAVATRWSPPLSRYAVALMTRSATYDTSAATRDFGYRPIVDRATGLAEFLAWLDTQGGVRELNRHLR</sequence>
<evidence type="ECO:0000259" key="1">
    <source>
        <dbReference type="Pfam" id="PF01073"/>
    </source>
</evidence>
<protein>
    <submittedName>
        <fullName evidence="2">Nucleoside-diphosphate-sugar epimerase</fullName>
    </submittedName>
</protein>
<dbReference type="Gene3D" id="3.40.50.720">
    <property type="entry name" value="NAD(P)-binding Rossmann-like Domain"/>
    <property type="match status" value="1"/>
</dbReference>
<dbReference type="GO" id="GO:0016616">
    <property type="term" value="F:oxidoreductase activity, acting on the CH-OH group of donors, NAD or NADP as acceptor"/>
    <property type="evidence" value="ECO:0007669"/>
    <property type="project" value="InterPro"/>
</dbReference>
<dbReference type="PANTHER" id="PTHR48079:SF6">
    <property type="entry name" value="NAD(P)-BINDING DOMAIN-CONTAINING PROTEIN-RELATED"/>
    <property type="match status" value="1"/>
</dbReference>
<dbReference type="AlphaFoldDB" id="A0A366DWI7"/>
<proteinExistence type="predicted"/>
<dbReference type="PANTHER" id="PTHR48079">
    <property type="entry name" value="PROTEIN YEEZ"/>
    <property type="match status" value="1"/>
</dbReference>
<dbReference type="Pfam" id="PF01073">
    <property type="entry name" value="3Beta_HSD"/>
    <property type="match status" value="1"/>
</dbReference>
<dbReference type="InterPro" id="IPR051783">
    <property type="entry name" value="NAD(P)-dependent_oxidoreduct"/>
</dbReference>
<dbReference type="GO" id="GO:0004029">
    <property type="term" value="F:aldehyde dehydrogenase (NAD+) activity"/>
    <property type="evidence" value="ECO:0007669"/>
    <property type="project" value="TreeGrafter"/>
</dbReference>
<dbReference type="RefSeq" id="WP_067511199.1">
    <property type="nucleotide sequence ID" value="NZ_QNRE01000002.1"/>
</dbReference>
<dbReference type="InterPro" id="IPR036291">
    <property type="entry name" value="NAD(P)-bd_dom_sf"/>
</dbReference>
<name>A0A366DWI7_9NOCA</name>
<dbReference type="GO" id="GO:0005737">
    <property type="term" value="C:cytoplasm"/>
    <property type="evidence" value="ECO:0007669"/>
    <property type="project" value="TreeGrafter"/>
</dbReference>
<dbReference type="InterPro" id="IPR002225">
    <property type="entry name" value="3Beta_OHSteriod_DH/Estase"/>
</dbReference>
<dbReference type="STRING" id="1210090.GCA_001613185_04514"/>
<keyword evidence="3" id="KW-1185">Reference proteome</keyword>
<dbReference type="Proteomes" id="UP000252586">
    <property type="component" value="Unassembled WGS sequence"/>
</dbReference>
<accession>A0A366DWI7</accession>
<gene>
    <name evidence="2" type="ORF">DFR74_102866</name>
</gene>
<dbReference type="EMBL" id="QNRE01000002">
    <property type="protein sequence ID" value="RBO94443.1"/>
    <property type="molecule type" value="Genomic_DNA"/>
</dbReference>
<feature type="domain" description="3-beta hydroxysteroid dehydrogenase/isomerase" evidence="1">
    <location>
        <begin position="4"/>
        <end position="259"/>
    </location>
</feature>
<evidence type="ECO:0000313" key="3">
    <source>
        <dbReference type="Proteomes" id="UP000252586"/>
    </source>
</evidence>